<dbReference type="PATRIC" id="fig|864069.3.peg.2125"/>
<evidence type="ECO:0000313" key="3">
    <source>
        <dbReference type="Proteomes" id="UP000003947"/>
    </source>
</evidence>
<organism evidence="2 3">
    <name type="scientific">Microvirga lotononidis</name>
    <dbReference type="NCBI Taxonomy" id="864069"/>
    <lineage>
        <taxon>Bacteria</taxon>
        <taxon>Pseudomonadati</taxon>
        <taxon>Pseudomonadota</taxon>
        <taxon>Alphaproteobacteria</taxon>
        <taxon>Hyphomicrobiales</taxon>
        <taxon>Methylobacteriaceae</taxon>
        <taxon>Microvirga</taxon>
    </lineage>
</organism>
<proteinExistence type="predicted"/>
<keyword evidence="3" id="KW-1185">Reference proteome</keyword>
<dbReference type="HOGENOM" id="CLU_2396380_0_0_5"/>
<dbReference type="AlphaFoldDB" id="I4YZR7"/>
<dbReference type="eggNOG" id="COG5457">
    <property type="taxonomic scope" value="Bacteria"/>
</dbReference>
<gene>
    <name evidence="2" type="ORF">MicloDRAFT_00019370</name>
</gene>
<dbReference type="EMBL" id="JH660641">
    <property type="protein sequence ID" value="EIM29459.1"/>
    <property type="molecule type" value="Genomic_DNA"/>
</dbReference>
<sequence length="93" mass="10517">MPSGHNGPQFLWLLKAGAHPYIRTATRAKITGHEAGPLLGLYMFVSYILSKVRNYHLYRKTVRELAQLSDRDLADLGIARYDISRVAREATFA</sequence>
<evidence type="ECO:0000313" key="2">
    <source>
        <dbReference type="EMBL" id="EIM29459.1"/>
    </source>
</evidence>
<dbReference type="InterPro" id="IPR009506">
    <property type="entry name" value="YjiS-like"/>
</dbReference>
<evidence type="ECO:0000259" key="1">
    <source>
        <dbReference type="Pfam" id="PF06568"/>
    </source>
</evidence>
<accession>I4YZR7</accession>
<name>I4YZR7_9HYPH</name>
<dbReference type="STRING" id="864069.MicloDRAFT_00019370"/>
<protein>
    <submittedName>
        <fullName evidence="2">Uncharacterized small protein</fullName>
    </submittedName>
</protein>
<reference evidence="2 3" key="1">
    <citation type="submission" date="2012-02" db="EMBL/GenBank/DDBJ databases">
        <title>Improved High-Quality Draft sequence of Microvirga sp. WSM3557.</title>
        <authorList>
            <consortium name="US DOE Joint Genome Institute"/>
            <person name="Lucas S."/>
            <person name="Han J."/>
            <person name="Lapidus A."/>
            <person name="Cheng J.-F."/>
            <person name="Goodwin L."/>
            <person name="Pitluck S."/>
            <person name="Peters L."/>
            <person name="Zhang X."/>
            <person name="Detter J.C."/>
            <person name="Han C."/>
            <person name="Tapia R."/>
            <person name="Land M."/>
            <person name="Hauser L."/>
            <person name="Kyrpides N."/>
            <person name="Ivanova N."/>
            <person name="Pagani I."/>
            <person name="Brau L."/>
            <person name="Yates R."/>
            <person name="O'Hara G."/>
            <person name="Rui T."/>
            <person name="Howieson J."/>
            <person name="Reeve W."/>
            <person name="Woyke T."/>
        </authorList>
    </citation>
    <scope>NUCLEOTIDE SEQUENCE [LARGE SCALE GENOMIC DNA]</scope>
    <source>
        <strain evidence="2 3">WSM3557</strain>
    </source>
</reference>
<dbReference type="Pfam" id="PF06568">
    <property type="entry name" value="YjiS-like"/>
    <property type="match status" value="1"/>
</dbReference>
<feature type="domain" description="YjiS-like" evidence="1">
    <location>
        <begin position="49"/>
        <end position="83"/>
    </location>
</feature>
<dbReference type="Proteomes" id="UP000003947">
    <property type="component" value="Unassembled WGS sequence"/>
</dbReference>